<protein>
    <recommendedName>
        <fullName evidence="3">Phosphoglycerate mutase</fullName>
    </recommendedName>
</protein>
<reference evidence="1 2" key="1">
    <citation type="submission" date="2017-08" db="EMBL/GenBank/DDBJ databases">
        <title>Comparative genomics of bacteria isolated from necrotic lesions of AOD affected trees.</title>
        <authorList>
            <person name="Doonan J."/>
            <person name="Denman S."/>
            <person name="McDonald J.E."/>
        </authorList>
    </citation>
    <scope>NUCLEOTIDE SEQUENCE [LARGE SCALE GENOMIC DNA]</scope>
    <source>
        <strain evidence="1 2">477</strain>
    </source>
</reference>
<sequence length="203" mass="22974">MIGYGANEFTGLRVEMEITLMRHGQPTITRFRGSEKIKAAEMHAWIAGYDASDVTGHPPQEAKSVCDERDFILSSPLQRARSSLFELDAHPDLILDNLREAPLPLVALPWLKLSPHTWLIVFRLFWFLGLSHGLESRSAVQQRAKQATCDLIAAAKQRDRIFSMGHGLMNRLISRELERQGWKKTQGEGSGYWGWVTYVSPAD</sequence>
<name>A0AAD0SJI8_9GAMM</name>
<dbReference type="EMBL" id="CP023009">
    <property type="protein sequence ID" value="AXW88359.1"/>
    <property type="molecule type" value="Genomic_DNA"/>
</dbReference>
<dbReference type="Proteomes" id="UP000263881">
    <property type="component" value="Chromosome"/>
</dbReference>
<evidence type="ECO:0008006" key="3">
    <source>
        <dbReference type="Google" id="ProtNLM"/>
    </source>
</evidence>
<evidence type="ECO:0000313" key="1">
    <source>
        <dbReference type="EMBL" id="AXW88359.1"/>
    </source>
</evidence>
<keyword evidence="2" id="KW-1185">Reference proteome</keyword>
<organism evidence="1 2">
    <name type="scientific">Lonsdalea britannica</name>
    <dbReference type="NCBI Taxonomy" id="1082704"/>
    <lineage>
        <taxon>Bacteria</taxon>
        <taxon>Pseudomonadati</taxon>
        <taxon>Pseudomonadota</taxon>
        <taxon>Gammaproteobacteria</taxon>
        <taxon>Enterobacterales</taxon>
        <taxon>Pectobacteriaceae</taxon>
        <taxon>Lonsdalea</taxon>
    </lineage>
</organism>
<dbReference type="KEGG" id="lbq:CKQ53_16160"/>
<dbReference type="Gene3D" id="3.40.50.1240">
    <property type="entry name" value="Phosphoglycerate mutase-like"/>
    <property type="match status" value="1"/>
</dbReference>
<dbReference type="SUPFAM" id="SSF53254">
    <property type="entry name" value="Phosphoglycerate mutase-like"/>
    <property type="match status" value="1"/>
</dbReference>
<dbReference type="AlphaFoldDB" id="A0AAD0SJI8"/>
<dbReference type="InterPro" id="IPR029033">
    <property type="entry name" value="His_PPase_superfam"/>
</dbReference>
<accession>A0AAD0SJI8</accession>
<evidence type="ECO:0000313" key="2">
    <source>
        <dbReference type="Proteomes" id="UP000263881"/>
    </source>
</evidence>
<proteinExistence type="predicted"/>
<gene>
    <name evidence="1" type="ORF">CKQ53_16160</name>
</gene>